<dbReference type="GeneID" id="70231123"/>
<evidence type="ECO:0000256" key="3">
    <source>
        <dbReference type="ARBA" id="ARBA00022806"/>
    </source>
</evidence>
<dbReference type="GO" id="GO:0004386">
    <property type="term" value="F:helicase activity"/>
    <property type="evidence" value="ECO:0007669"/>
    <property type="project" value="UniProtKB-KW"/>
</dbReference>
<dbReference type="OrthoDB" id="5104517at2759"/>
<keyword evidence="2 6" id="KW-0378">Hydrolase</keyword>
<evidence type="ECO:0000256" key="2">
    <source>
        <dbReference type="ARBA" id="ARBA00022801"/>
    </source>
</evidence>
<dbReference type="SUPFAM" id="SSF52540">
    <property type="entry name" value="P-loop containing nucleoside triphosphate hydrolases"/>
    <property type="match status" value="1"/>
</dbReference>
<evidence type="ECO:0000313" key="6">
    <source>
        <dbReference type="EMBL" id="KAH7249890.1"/>
    </source>
</evidence>
<evidence type="ECO:0000313" key="7">
    <source>
        <dbReference type="Proteomes" id="UP000720189"/>
    </source>
</evidence>
<evidence type="ECO:0000256" key="1">
    <source>
        <dbReference type="ARBA" id="ARBA00022741"/>
    </source>
</evidence>
<comment type="caution">
    <text evidence="6">The sequence shown here is derived from an EMBL/GenBank/DDBJ whole genome shotgun (WGS) entry which is preliminary data.</text>
</comment>
<gene>
    <name evidence="6" type="ORF">BKA55DRAFT_727974</name>
</gene>
<feature type="domain" description="Helicase C-terminal" evidence="5">
    <location>
        <begin position="187"/>
        <end position="272"/>
    </location>
</feature>
<dbReference type="Pfam" id="PF00271">
    <property type="entry name" value="Helicase_C"/>
    <property type="match status" value="1"/>
</dbReference>
<dbReference type="GO" id="GO:0005524">
    <property type="term" value="F:ATP binding"/>
    <property type="evidence" value="ECO:0007669"/>
    <property type="project" value="UniProtKB-KW"/>
</dbReference>
<dbReference type="EMBL" id="JAGMUX010000008">
    <property type="protein sequence ID" value="KAH7249890.1"/>
    <property type="molecule type" value="Genomic_DNA"/>
</dbReference>
<dbReference type="InterPro" id="IPR001650">
    <property type="entry name" value="Helicase_C-like"/>
</dbReference>
<dbReference type="GO" id="GO:0016787">
    <property type="term" value="F:hydrolase activity"/>
    <property type="evidence" value="ECO:0007669"/>
    <property type="project" value="UniProtKB-KW"/>
</dbReference>
<dbReference type="Gene3D" id="3.40.50.300">
    <property type="entry name" value="P-loop containing nucleotide triphosphate hydrolases"/>
    <property type="match status" value="2"/>
</dbReference>
<dbReference type="PROSITE" id="PS51194">
    <property type="entry name" value="HELICASE_CTER"/>
    <property type="match status" value="1"/>
</dbReference>
<reference evidence="6" key="1">
    <citation type="journal article" date="2021" name="Nat. Commun.">
        <title>Genetic determinants of endophytism in the Arabidopsis root mycobiome.</title>
        <authorList>
            <person name="Mesny F."/>
            <person name="Miyauchi S."/>
            <person name="Thiergart T."/>
            <person name="Pickel B."/>
            <person name="Atanasova L."/>
            <person name="Karlsson M."/>
            <person name="Huettel B."/>
            <person name="Barry K.W."/>
            <person name="Haridas S."/>
            <person name="Chen C."/>
            <person name="Bauer D."/>
            <person name="Andreopoulos W."/>
            <person name="Pangilinan J."/>
            <person name="LaButti K."/>
            <person name="Riley R."/>
            <person name="Lipzen A."/>
            <person name="Clum A."/>
            <person name="Drula E."/>
            <person name="Henrissat B."/>
            <person name="Kohler A."/>
            <person name="Grigoriev I.V."/>
            <person name="Martin F.M."/>
            <person name="Hacquard S."/>
        </authorList>
    </citation>
    <scope>NUCLEOTIDE SEQUENCE</scope>
    <source>
        <strain evidence="6">MPI-CAGE-AT-0023</strain>
    </source>
</reference>
<evidence type="ECO:0000259" key="5">
    <source>
        <dbReference type="PROSITE" id="PS51194"/>
    </source>
</evidence>
<dbReference type="CDD" id="cd17917">
    <property type="entry name" value="DEXHc_RHA-like"/>
    <property type="match status" value="1"/>
</dbReference>
<dbReference type="GO" id="GO:0003723">
    <property type="term" value="F:RNA binding"/>
    <property type="evidence" value="ECO:0007669"/>
    <property type="project" value="TreeGrafter"/>
</dbReference>
<dbReference type="Proteomes" id="UP000720189">
    <property type="component" value="Unassembled WGS sequence"/>
</dbReference>
<proteinExistence type="predicted"/>
<name>A0A9P9H3U8_FUSRE</name>
<dbReference type="PANTHER" id="PTHR18934">
    <property type="entry name" value="ATP-DEPENDENT RNA HELICASE"/>
    <property type="match status" value="1"/>
</dbReference>
<dbReference type="RefSeq" id="XP_046049209.1">
    <property type="nucleotide sequence ID" value="XM_046201169.1"/>
</dbReference>
<dbReference type="AlphaFoldDB" id="A0A9P9H3U8"/>
<sequence length="272" mass="30908">MEMIILSAREKSIRRNAYHQYQVIVLSREIGSGKTTQILQFILSNEWEKPGKIACTQPRRIAATSVAAHTAAEMDVQVGEEVVYAVRFDRKAHPLKIKLGYMADGMLTELVKADSTFNLYACIIIHEVHERTLSTDILLALLKLSSFQTFGSQGDGYVGHAGRGEVCKLFRQREDNTLCTKWQKPSRPDQDIYEKEKDGDILVFFQSVEEVEEACILFRKEMGDLNILPLYYQLPQSQKDRIFETSTQRKCMRATNIADTSITIDGIVHIIG</sequence>
<keyword evidence="3" id="KW-0347">Helicase</keyword>
<keyword evidence="7" id="KW-1185">Reference proteome</keyword>
<keyword evidence="4" id="KW-0067">ATP-binding</keyword>
<accession>A0A9P9H3U8</accession>
<keyword evidence="1" id="KW-0547">Nucleotide-binding</keyword>
<dbReference type="PANTHER" id="PTHR18934:SF99">
    <property type="entry name" value="ATP-DEPENDENT RNA HELICASE DHX37-RELATED"/>
    <property type="match status" value="1"/>
</dbReference>
<protein>
    <submittedName>
        <fullName evidence="6">P-loop containing nucleoside triphosphate hydrolase protein</fullName>
    </submittedName>
</protein>
<dbReference type="InterPro" id="IPR027417">
    <property type="entry name" value="P-loop_NTPase"/>
</dbReference>
<evidence type="ECO:0000256" key="4">
    <source>
        <dbReference type="ARBA" id="ARBA00022840"/>
    </source>
</evidence>
<organism evidence="6 7">
    <name type="scientific">Fusarium redolens</name>
    <dbReference type="NCBI Taxonomy" id="48865"/>
    <lineage>
        <taxon>Eukaryota</taxon>
        <taxon>Fungi</taxon>
        <taxon>Dikarya</taxon>
        <taxon>Ascomycota</taxon>
        <taxon>Pezizomycotina</taxon>
        <taxon>Sordariomycetes</taxon>
        <taxon>Hypocreomycetidae</taxon>
        <taxon>Hypocreales</taxon>
        <taxon>Nectriaceae</taxon>
        <taxon>Fusarium</taxon>
        <taxon>Fusarium redolens species complex</taxon>
    </lineage>
</organism>